<gene>
    <name evidence="1" type="ORF">TK0001_0503</name>
</gene>
<proteinExistence type="predicted"/>
<organism evidence="1 2">
    <name type="scientific">Methylorubrum extorquens</name>
    <name type="common">Methylobacterium dichloromethanicum</name>
    <name type="synonym">Methylobacterium extorquens</name>
    <dbReference type="NCBI Taxonomy" id="408"/>
    <lineage>
        <taxon>Bacteria</taxon>
        <taxon>Pseudomonadati</taxon>
        <taxon>Pseudomonadota</taxon>
        <taxon>Alphaproteobacteria</taxon>
        <taxon>Hyphomicrobiales</taxon>
        <taxon>Methylobacteriaceae</taxon>
        <taxon>Methylorubrum</taxon>
    </lineage>
</organism>
<accession>A0A2N9AIB6</accession>
<dbReference type="Proteomes" id="UP000233769">
    <property type="component" value="Chromosome tk0001"/>
</dbReference>
<sequence length="87" mass="9492">MLRQEGLAECEALEFNLAASLSRRSRASETGCYRRVNLASANHPLRVAVSQKSQPLHPTVHRFVAGSRSALGAKLFQALGSLRFPNS</sequence>
<evidence type="ECO:0000313" key="1">
    <source>
        <dbReference type="EMBL" id="SOR27105.1"/>
    </source>
</evidence>
<name>A0A2N9AIB6_METEX</name>
<dbReference type="EMBL" id="LT962688">
    <property type="protein sequence ID" value="SOR27105.1"/>
    <property type="molecule type" value="Genomic_DNA"/>
</dbReference>
<evidence type="ECO:0000313" key="2">
    <source>
        <dbReference type="Proteomes" id="UP000233769"/>
    </source>
</evidence>
<reference evidence="2" key="1">
    <citation type="submission" date="2017-10" db="EMBL/GenBank/DDBJ databases">
        <authorList>
            <person name="Regsiter A."/>
            <person name="William W."/>
        </authorList>
    </citation>
    <scope>NUCLEOTIDE SEQUENCE [LARGE SCALE GENOMIC DNA]</scope>
</reference>
<protein>
    <submittedName>
        <fullName evidence="1">Uncharacterized protein</fullName>
    </submittedName>
</protein>
<dbReference type="AlphaFoldDB" id="A0A2N9AIB6"/>